<feature type="non-terminal residue" evidence="1">
    <location>
        <position position="198"/>
    </location>
</feature>
<evidence type="ECO:0008006" key="2">
    <source>
        <dbReference type="Google" id="ProtNLM"/>
    </source>
</evidence>
<proteinExistence type="predicted"/>
<dbReference type="PANTHER" id="PTHR37464">
    <property type="entry name" value="BLL2463 PROTEIN"/>
    <property type="match status" value="1"/>
</dbReference>
<gene>
    <name evidence="1" type="ORF">S01H1_03400</name>
</gene>
<sequence length="198" mass="21861">MLLRQENRTRLDEVQDIASKLFEKLPPESKIAIVDTGDGGVSFSPSAVVAANRIERLRAGASSVNLATAMNDAVRLLESSDIGRRELYVFTDLSHGGWEQPVQADWDTLHPSVNLVFIDVSATHPQDFMLESLELSAERLTVGSPLNVSVTTRRVGPESARSVAVEFQDQEGGFVRRGEKPVVWKDGEEQEVRFEING</sequence>
<accession>X0S8D8</accession>
<dbReference type="AlphaFoldDB" id="X0S8D8"/>
<dbReference type="InterPro" id="IPR036465">
    <property type="entry name" value="vWFA_dom_sf"/>
</dbReference>
<dbReference type="Gene3D" id="3.40.50.410">
    <property type="entry name" value="von Willebrand factor, type A domain"/>
    <property type="match status" value="1"/>
</dbReference>
<dbReference type="PANTHER" id="PTHR37464:SF1">
    <property type="entry name" value="BLL2463 PROTEIN"/>
    <property type="match status" value="1"/>
</dbReference>
<reference evidence="1" key="1">
    <citation type="journal article" date="2014" name="Front. Microbiol.">
        <title>High frequency of phylogenetically diverse reductive dehalogenase-homologous genes in deep subseafloor sedimentary metagenomes.</title>
        <authorList>
            <person name="Kawai M."/>
            <person name="Futagami T."/>
            <person name="Toyoda A."/>
            <person name="Takaki Y."/>
            <person name="Nishi S."/>
            <person name="Hori S."/>
            <person name="Arai W."/>
            <person name="Tsubouchi T."/>
            <person name="Morono Y."/>
            <person name="Uchiyama I."/>
            <person name="Ito T."/>
            <person name="Fujiyama A."/>
            <person name="Inagaki F."/>
            <person name="Takami H."/>
        </authorList>
    </citation>
    <scope>NUCLEOTIDE SEQUENCE</scope>
    <source>
        <strain evidence="1">Expedition CK06-06</strain>
    </source>
</reference>
<evidence type="ECO:0000313" key="1">
    <source>
        <dbReference type="EMBL" id="GAF77284.1"/>
    </source>
</evidence>
<protein>
    <recommendedName>
        <fullName evidence="2">VWA domain-containing protein</fullName>
    </recommendedName>
</protein>
<dbReference type="EMBL" id="BARS01001857">
    <property type="protein sequence ID" value="GAF77284.1"/>
    <property type="molecule type" value="Genomic_DNA"/>
</dbReference>
<organism evidence="1">
    <name type="scientific">marine sediment metagenome</name>
    <dbReference type="NCBI Taxonomy" id="412755"/>
    <lineage>
        <taxon>unclassified sequences</taxon>
        <taxon>metagenomes</taxon>
        <taxon>ecological metagenomes</taxon>
    </lineage>
</organism>
<comment type="caution">
    <text evidence="1">The sequence shown here is derived from an EMBL/GenBank/DDBJ whole genome shotgun (WGS) entry which is preliminary data.</text>
</comment>
<name>X0S8D8_9ZZZZ</name>